<dbReference type="EMBL" id="AVOT02006484">
    <property type="protein sequence ID" value="MBW0481694.1"/>
    <property type="molecule type" value="Genomic_DNA"/>
</dbReference>
<feature type="compositionally biased region" description="Low complexity" evidence="1">
    <location>
        <begin position="290"/>
        <end position="312"/>
    </location>
</feature>
<feature type="compositionally biased region" description="Polar residues" evidence="1">
    <location>
        <begin position="453"/>
        <end position="464"/>
    </location>
</feature>
<feature type="region of interest" description="Disordered" evidence="1">
    <location>
        <begin position="681"/>
        <end position="779"/>
    </location>
</feature>
<feature type="region of interest" description="Disordered" evidence="1">
    <location>
        <begin position="176"/>
        <end position="195"/>
    </location>
</feature>
<gene>
    <name evidence="2" type="ORF">O181_021409</name>
</gene>
<feature type="region of interest" description="Disordered" evidence="1">
    <location>
        <begin position="203"/>
        <end position="516"/>
    </location>
</feature>
<keyword evidence="3" id="KW-1185">Reference proteome</keyword>
<feature type="compositionally biased region" description="Low complexity" evidence="1">
    <location>
        <begin position="152"/>
        <end position="167"/>
    </location>
</feature>
<comment type="caution">
    <text evidence="2">The sequence shown here is derived from an EMBL/GenBank/DDBJ whole genome shotgun (WGS) entry which is preliminary data.</text>
</comment>
<evidence type="ECO:0000313" key="2">
    <source>
        <dbReference type="EMBL" id="MBW0481694.1"/>
    </source>
</evidence>
<accession>A0A9Q3CAS0</accession>
<feature type="compositionally biased region" description="Low complexity" evidence="1">
    <location>
        <begin position="232"/>
        <end position="248"/>
    </location>
</feature>
<feature type="compositionally biased region" description="Polar residues" evidence="1">
    <location>
        <begin position="257"/>
        <end position="271"/>
    </location>
</feature>
<feature type="compositionally biased region" description="Basic and acidic residues" evidence="1">
    <location>
        <begin position="315"/>
        <end position="367"/>
    </location>
</feature>
<feature type="compositionally biased region" description="Low complexity" evidence="1">
    <location>
        <begin position="40"/>
        <end position="56"/>
    </location>
</feature>
<feature type="compositionally biased region" description="Polar residues" evidence="1">
    <location>
        <begin position="681"/>
        <end position="693"/>
    </location>
</feature>
<sequence length="779" mass="88740">MNSNQIPFLPSRHPHQHQQAHHHYPHHYPHPNPHSHSHHPSNPSNPSNTSHPSNHQLIEKPPGEIFESNHHSNHHWLHPQDQSLAQVSNHPVSSNAPATDQNPIHPNKLNFAHSHHQSNYQTTSILSDLDKLSQLKIQIETGNHPIFKPKSSHQSQSINSKNSNQNQTKLISNHPHENIQSNSKHNPNLDHNHRYHYNHHYNHQSNHHRKSSSFTPSQPNHNLKNSHPSATSSINHQNSSHFNHQSQSELAHRHQPSIDQTYSTKTNQSNSKPEDDPHPRKPFRSFNSFSYPNKSLHSSSSHNYHSRPSSSLKQDPSEFKHSSRPHLHFDPKSSERGYNESVRDYRQKQTHKTSERSNHKDLERRTSENLAVQNHPSRSEQKIGYKPSRSDSHHKSEPSCESLKPVNSQQTASQKITKACDRAGESHQRVETNPSIQQVDHGRKSHSDGLSKLSHSSRYPSPNQTKRDSQRSHIHQSSNRPSSRSRRSSHSRDERDRSGTRHRKEELMSSDLDEDNCYHQAERKRYEAEMAKYYVELEAYQKKKAQRAAAHAERRKPVERQSGAEEYLRKSMEAAGSSSTSRRRFSVAGERSTLTSVKEPRSNDDEPGKSQAIKEANPEKETAEAAAVLLGLGSARPSNDVKFVPEKRKPAQIFDDLLTASTQLSDSSSDEVKHLSAMETCQASSSKNPSKQTAKPDLNSISFKKISKRPRLKDLGKDESQNSNQIKPSKHHQANSTADQTSQSNLNLSITNRKISNRFKPIDISDEEKGPPPQRKNFK</sequence>
<feature type="compositionally biased region" description="Basic and acidic residues" evidence="1">
    <location>
        <begin position="490"/>
        <end position="507"/>
    </location>
</feature>
<feature type="region of interest" description="Disordered" evidence="1">
    <location>
        <begin position="1"/>
        <end position="111"/>
    </location>
</feature>
<reference evidence="2" key="1">
    <citation type="submission" date="2021-03" db="EMBL/GenBank/DDBJ databases">
        <title>Draft genome sequence of rust myrtle Austropuccinia psidii MF-1, a brazilian biotype.</title>
        <authorList>
            <person name="Quecine M.C."/>
            <person name="Pachon D.M.R."/>
            <person name="Bonatelli M.L."/>
            <person name="Correr F.H."/>
            <person name="Franceschini L.M."/>
            <person name="Leite T.F."/>
            <person name="Margarido G.R.A."/>
            <person name="Almeida C.A."/>
            <person name="Ferrarezi J.A."/>
            <person name="Labate C.A."/>
        </authorList>
    </citation>
    <scope>NUCLEOTIDE SEQUENCE</scope>
    <source>
        <strain evidence="2">MF-1</strain>
    </source>
</reference>
<feature type="compositionally biased region" description="Basic and acidic residues" evidence="1">
    <location>
        <begin position="57"/>
        <end position="70"/>
    </location>
</feature>
<feature type="compositionally biased region" description="Polar residues" evidence="1">
    <location>
        <begin position="405"/>
        <end position="416"/>
    </location>
</feature>
<feature type="compositionally biased region" description="Polar residues" evidence="1">
    <location>
        <begin position="212"/>
        <end position="231"/>
    </location>
</feature>
<protein>
    <submittedName>
        <fullName evidence="2">Uncharacterized protein</fullName>
    </submittedName>
</protein>
<evidence type="ECO:0000313" key="3">
    <source>
        <dbReference type="Proteomes" id="UP000765509"/>
    </source>
</evidence>
<feature type="region of interest" description="Disordered" evidence="1">
    <location>
        <begin position="548"/>
        <end position="622"/>
    </location>
</feature>
<dbReference type="AlphaFoldDB" id="A0A9Q3CAS0"/>
<proteinExistence type="predicted"/>
<feature type="compositionally biased region" description="Basic and acidic residues" evidence="1">
    <location>
        <begin position="550"/>
        <end position="572"/>
    </location>
</feature>
<name>A0A9Q3CAS0_9BASI</name>
<feature type="region of interest" description="Disordered" evidence="1">
    <location>
        <begin position="143"/>
        <end position="169"/>
    </location>
</feature>
<feature type="compositionally biased region" description="Polar residues" evidence="1">
    <location>
        <begin position="734"/>
        <end position="754"/>
    </location>
</feature>
<feature type="compositionally biased region" description="Basic residues" evidence="1">
    <location>
        <begin position="12"/>
        <end position="39"/>
    </location>
</feature>
<feature type="compositionally biased region" description="Basic and acidic residues" evidence="1">
    <location>
        <begin position="377"/>
        <end position="398"/>
    </location>
</feature>
<feature type="compositionally biased region" description="Basic and acidic residues" evidence="1">
    <location>
        <begin position="760"/>
        <end position="770"/>
    </location>
</feature>
<feature type="compositionally biased region" description="Polar residues" evidence="1">
    <location>
        <begin position="80"/>
        <end position="104"/>
    </location>
</feature>
<dbReference type="Proteomes" id="UP000765509">
    <property type="component" value="Unassembled WGS sequence"/>
</dbReference>
<evidence type="ECO:0000256" key="1">
    <source>
        <dbReference type="SAM" id="MobiDB-lite"/>
    </source>
</evidence>
<feature type="compositionally biased region" description="Basic and acidic residues" evidence="1">
    <location>
        <begin position="598"/>
        <end position="608"/>
    </location>
</feature>
<feature type="compositionally biased region" description="Basic and acidic residues" evidence="1">
    <location>
        <begin position="440"/>
        <end position="449"/>
    </location>
</feature>
<dbReference type="OrthoDB" id="2507832at2759"/>
<organism evidence="2 3">
    <name type="scientific">Austropuccinia psidii MF-1</name>
    <dbReference type="NCBI Taxonomy" id="1389203"/>
    <lineage>
        <taxon>Eukaryota</taxon>
        <taxon>Fungi</taxon>
        <taxon>Dikarya</taxon>
        <taxon>Basidiomycota</taxon>
        <taxon>Pucciniomycotina</taxon>
        <taxon>Pucciniomycetes</taxon>
        <taxon>Pucciniales</taxon>
        <taxon>Sphaerophragmiaceae</taxon>
        <taxon>Austropuccinia</taxon>
    </lineage>
</organism>
<feature type="compositionally biased region" description="Basic and acidic residues" evidence="1">
    <location>
        <begin position="418"/>
        <end position="430"/>
    </location>
</feature>